<sequence length="77" mass="8776">MVAHETDLVLTSKAINNMDFTTLIRQDDVIIKSASSYHPTDSTRWLDPENSFSLSHILYVAGSSRMFKSVSDYIFFL</sequence>
<proteinExistence type="predicted"/>
<protein>
    <submittedName>
        <fullName evidence="1">Uncharacterized protein</fullName>
    </submittedName>
</protein>
<dbReference type="AlphaFoldDB" id="A0ABD1NKP5"/>
<organism evidence="1 2">
    <name type="scientific">Flemingia macrophylla</name>
    <dbReference type="NCBI Taxonomy" id="520843"/>
    <lineage>
        <taxon>Eukaryota</taxon>
        <taxon>Viridiplantae</taxon>
        <taxon>Streptophyta</taxon>
        <taxon>Embryophyta</taxon>
        <taxon>Tracheophyta</taxon>
        <taxon>Spermatophyta</taxon>
        <taxon>Magnoliopsida</taxon>
        <taxon>eudicotyledons</taxon>
        <taxon>Gunneridae</taxon>
        <taxon>Pentapetalae</taxon>
        <taxon>rosids</taxon>
        <taxon>fabids</taxon>
        <taxon>Fabales</taxon>
        <taxon>Fabaceae</taxon>
        <taxon>Papilionoideae</taxon>
        <taxon>50 kb inversion clade</taxon>
        <taxon>NPAAA clade</taxon>
        <taxon>indigoferoid/millettioid clade</taxon>
        <taxon>Phaseoleae</taxon>
        <taxon>Flemingia</taxon>
    </lineage>
</organism>
<dbReference type="Proteomes" id="UP001603857">
    <property type="component" value="Unassembled WGS sequence"/>
</dbReference>
<evidence type="ECO:0000313" key="2">
    <source>
        <dbReference type="Proteomes" id="UP001603857"/>
    </source>
</evidence>
<gene>
    <name evidence="1" type="ORF">Fmac_001705</name>
</gene>
<accession>A0ABD1NKP5</accession>
<comment type="caution">
    <text evidence="1">The sequence shown here is derived from an EMBL/GenBank/DDBJ whole genome shotgun (WGS) entry which is preliminary data.</text>
</comment>
<evidence type="ECO:0000313" key="1">
    <source>
        <dbReference type="EMBL" id="KAL2347705.1"/>
    </source>
</evidence>
<dbReference type="EMBL" id="JBGMDY010000001">
    <property type="protein sequence ID" value="KAL2347705.1"/>
    <property type="molecule type" value="Genomic_DNA"/>
</dbReference>
<name>A0ABD1NKP5_9FABA</name>
<keyword evidence="2" id="KW-1185">Reference proteome</keyword>
<reference evidence="1 2" key="1">
    <citation type="submission" date="2024-08" db="EMBL/GenBank/DDBJ databases">
        <title>Insights into the chromosomal genome structure of Flemingia macrophylla.</title>
        <authorList>
            <person name="Ding Y."/>
            <person name="Zhao Y."/>
            <person name="Bi W."/>
            <person name="Wu M."/>
            <person name="Zhao G."/>
            <person name="Gong Y."/>
            <person name="Li W."/>
            <person name="Zhang P."/>
        </authorList>
    </citation>
    <scope>NUCLEOTIDE SEQUENCE [LARGE SCALE GENOMIC DNA]</scope>
    <source>
        <strain evidence="1">DYQJB</strain>
        <tissue evidence="1">Leaf</tissue>
    </source>
</reference>